<keyword evidence="3" id="KW-1185">Reference proteome</keyword>
<protein>
    <recommendedName>
        <fullName evidence="4">ABC transporter permease</fullName>
    </recommendedName>
</protein>
<dbReference type="Proteomes" id="UP001164557">
    <property type="component" value="Chromosome"/>
</dbReference>
<evidence type="ECO:0000313" key="2">
    <source>
        <dbReference type="EMBL" id="UZX29875.1"/>
    </source>
</evidence>
<sequence length="500" mass="56247">MKERTESLVILMQKLKNMRVGLIELCATLIIGGLMIIAGIILGLDIASLIIKLFSGLIKPNVPNFNVINSFLRINSGMQVAMLLAVLIIVGGIVVTYRLTRTILKSVAAKEVAPAIFQKHLGLRIIEVVLGLTAVVAGYFMLNLPSQSLFNPLLPAFVTIVSGTYMLCHSLLSLVPANWFGKINLTRGKTQQGLHHYAGVFTIISILFALTMGALALSHDFNAFSQDIKRGTYYDGVIVSNTANIKNDVAQLKIKKQQTYHYKETKGHFYFVRNELANNPIKYVKSTGRRNFQVKSIKLDQLNKNSLADDSFRELVPNGFKNKKIALRSTAELNKIKGKTKYLTVVQLNSFDRDWPFLLKIEHKRAQSNLAYSHLYSNSKAATYQLILGMSKEMKILGYSLAFVFGASLIAILIIVVKAAKRDQKLVNERLTQRTWQSKTGLLFFIPAIFGVFDVLFGLRFFNQVLPTAYYEVWLPIVLMLLAYFAIYLLTVTRHHKVEF</sequence>
<keyword evidence="1" id="KW-1133">Transmembrane helix</keyword>
<keyword evidence="1" id="KW-0472">Membrane</keyword>
<evidence type="ECO:0000313" key="3">
    <source>
        <dbReference type="Proteomes" id="UP001164557"/>
    </source>
</evidence>
<dbReference type="AlphaFoldDB" id="A0AA47GH36"/>
<dbReference type="EMBL" id="CP084389">
    <property type="protein sequence ID" value="UZX29875.1"/>
    <property type="molecule type" value="Genomic_DNA"/>
</dbReference>
<feature type="transmembrane region" description="Helical" evidence="1">
    <location>
        <begin position="473"/>
        <end position="492"/>
    </location>
</feature>
<accession>A0AA47GH36</accession>
<keyword evidence="1" id="KW-0812">Transmembrane</keyword>
<dbReference type="RefSeq" id="WP_046326643.1">
    <property type="nucleotide sequence ID" value="NZ_CP084389.1"/>
</dbReference>
<proteinExistence type="predicted"/>
<organism evidence="2 3">
    <name type="scientific">Lactobacillus helsingborgensis</name>
    <dbReference type="NCBI Taxonomy" id="1218494"/>
    <lineage>
        <taxon>Bacteria</taxon>
        <taxon>Bacillati</taxon>
        <taxon>Bacillota</taxon>
        <taxon>Bacilli</taxon>
        <taxon>Lactobacillales</taxon>
        <taxon>Lactobacillaceae</taxon>
        <taxon>Lactobacillus</taxon>
    </lineage>
</organism>
<feature type="transmembrane region" description="Helical" evidence="1">
    <location>
        <begin position="80"/>
        <end position="100"/>
    </location>
</feature>
<feature type="transmembrane region" description="Helical" evidence="1">
    <location>
        <begin position="121"/>
        <end position="142"/>
    </location>
</feature>
<feature type="transmembrane region" description="Helical" evidence="1">
    <location>
        <begin position="441"/>
        <end position="461"/>
    </location>
</feature>
<feature type="transmembrane region" description="Helical" evidence="1">
    <location>
        <begin position="196"/>
        <end position="217"/>
    </location>
</feature>
<evidence type="ECO:0008006" key="4">
    <source>
        <dbReference type="Google" id="ProtNLM"/>
    </source>
</evidence>
<gene>
    <name evidence="2" type="ORF">LDX53_01155</name>
</gene>
<feature type="transmembrane region" description="Helical" evidence="1">
    <location>
        <begin position="21"/>
        <end position="51"/>
    </location>
</feature>
<feature type="transmembrane region" description="Helical" evidence="1">
    <location>
        <begin position="154"/>
        <end position="175"/>
    </location>
</feature>
<name>A0AA47GH36_9LACO</name>
<feature type="transmembrane region" description="Helical" evidence="1">
    <location>
        <begin position="396"/>
        <end position="420"/>
    </location>
</feature>
<reference evidence="2" key="1">
    <citation type="submission" date="2021-09" db="EMBL/GenBank/DDBJ databases">
        <title>Lactobacillus species from Apis mellifera, Switzerland.</title>
        <authorList>
            <person name="Pfister J."/>
            <person name="Brown A."/>
            <person name="Neumann P."/>
            <person name="Collaud A."/>
            <person name="Retschnig G."/>
            <person name="Perreten V."/>
        </authorList>
    </citation>
    <scope>NUCLEOTIDE SEQUENCE</scope>
    <source>
        <strain evidence="2">IBH002</strain>
    </source>
</reference>
<evidence type="ECO:0000256" key="1">
    <source>
        <dbReference type="SAM" id="Phobius"/>
    </source>
</evidence>